<keyword evidence="3" id="KW-1133">Transmembrane helix</keyword>
<dbReference type="Pfam" id="PF03816">
    <property type="entry name" value="LytR_cpsA_psr"/>
    <property type="match status" value="1"/>
</dbReference>
<keyword evidence="3" id="KW-0472">Membrane</keyword>
<dbReference type="PANTHER" id="PTHR33392">
    <property type="entry name" value="POLYISOPRENYL-TEICHOIC ACID--PEPTIDOGLYCAN TEICHOIC ACID TRANSFERASE TAGU"/>
    <property type="match status" value="1"/>
</dbReference>
<evidence type="ECO:0000256" key="3">
    <source>
        <dbReference type="SAM" id="Phobius"/>
    </source>
</evidence>
<comment type="similarity">
    <text evidence="1">Belongs to the LytR/CpsA/Psr (LCP) family.</text>
</comment>
<dbReference type="InterPro" id="IPR050922">
    <property type="entry name" value="LytR/CpsA/Psr_CW_biosynth"/>
</dbReference>
<dbReference type="KEGG" id="sxi:SXIM_21050"/>
<name>A0A0F7FSZ9_9ACTN</name>
<dbReference type="PANTHER" id="PTHR33392:SF6">
    <property type="entry name" value="POLYISOPRENYL-TEICHOIC ACID--PEPTIDOGLYCAN TEICHOIC ACID TRANSFERASE TAGU"/>
    <property type="match status" value="1"/>
</dbReference>
<dbReference type="AlphaFoldDB" id="A0A0F7FSZ9"/>
<evidence type="ECO:0000313" key="5">
    <source>
        <dbReference type="EMBL" id="AKG43489.1"/>
    </source>
</evidence>
<feature type="region of interest" description="Disordered" evidence="2">
    <location>
        <begin position="1"/>
        <end position="20"/>
    </location>
</feature>
<protein>
    <submittedName>
        <fullName evidence="5">Transcriptional regulator</fullName>
    </submittedName>
</protein>
<keyword evidence="6" id="KW-1185">Reference proteome</keyword>
<reference evidence="5" key="1">
    <citation type="submission" date="2019-08" db="EMBL/GenBank/DDBJ databases">
        <title>Complete genome sequence of a mangrove-derived Streptomyces xiamenensis.</title>
        <authorList>
            <person name="Xu J."/>
        </authorList>
    </citation>
    <scope>NUCLEOTIDE SEQUENCE</scope>
    <source>
        <strain evidence="5">318</strain>
    </source>
</reference>
<accession>A0A0F7FSZ9</accession>
<dbReference type="EMBL" id="CP009922">
    <property type="protein sequence ID" value="AKG43489.1"/>
    <property type="molecule type" value="Genomic_DNA"/>
</dbReference>
<gene>
    <name evidence="5" type="ORF">SXIM_21050</name>
</gene>
<dbReference type="InterPro" id="IPR004474">
    <property type="entry name" value="LytR_CpsA_psr"/>
</dbReference>
<evidence type="ECO:0000256" key="1">
    <source>
        <dbReference type="ARBA" id="ARBA00006068"/>
    </source>
</evidence>
<dbReference type="Proteomes" id="UP000034034">
    <property type="component" value="Chromosome"/>
</dbReference>
<dbReference type="STRING" id="408015.SXIM_21050"/>
<evidence type="ECO:0000259" key="4">
    <source>
        <dbReference type="Pfam" id="PF03816"/>
    </source>
</evidence>
<dbReference type="HOGENOM" id="CLU_016455_0_2_11"/>
<dbReference type="PATRIC" id="fig|408015.6.peg.2136"/>
<organism evidence="5 6">
    <name type="scientific">Streptomyces xiamenensis</name>
    <dbReference type="NCBI Taxonomy" id="408015"/>
    <lineage>
        <taxon>Bacteria</taxon>
        <taxon>Bacillati</taxon>
        <taxon>Actinomycetota</taxon>
        <taxon>Actinomycetes</taxon>
        <taxon>Kitasatosporales</taxon>
        <taxon>Streptomycetaceae</taxon>
        <taxon>Streptomyces</taxon>
    </lineage>
</organism>
<evidence type="ECO:0000313" key="6">
    <source>
        <dbReference type="Proteomes" id="UP000034034"/>
    </source>
</evidence>
<keyword evidence="3" id="KW-0812">Transmembrane</keyword>
<evidence type="ECO:0000256" key="2">
    <source>
        <dbReference type="SAM" id="MobiDB-lite"/>
    </source>
</evidence>
<feature type="domain" description="Cell envelope-related transcriptional attenuator" evidence="4">
    <location>
        <begin position="115"/>
        <end position="241"/>
    </location>
</feature>
<dbReference type="RefSeq" id="WP_078846884.1">
    <property type="nucleotide sequence ID" value="NZ_CP009922.3"/>
</dbReference>
<feature type="transmembrane region" description="Helical" evidence="3">
    <location>
        <begin position="28"/>
        <end position="48"/>
    </location>
</feature>
<sequence>MDTSTEPARPIPEDTAPVPGKRRRWPRVILAVLAAFLLAVLAGAGWLYHRTDQALSGIDRIPDALPTLPEEEQPVRAPEAADAQVYLLVGLDAKDTPASGESPDGTPVWQAGAARSDTMMLLQIAADRNSASLVSLPRDTWTEVPGHGEAKLNAAYSWGGPSLMVETVQNLTGIRVDHLAVIDWTGFRALTDAVGGVTLDGERLDGEAALEYVRERKSLPEGDLDRTRRQQNFLRALLSQTLSAGTLTDPGRLTALLDTLGDVISVDDQLSNGDLRDLAWELRSVRASDIAFMNAPVAGTGTAGGQSVVFLDEEAAAPLWQAMREDTMAAFLATDRAPDTLGETVR</sequence>
<dbReference type="Gene3D" id="3.40.630.190">
    <property type="entry name" value="LCP protein"/>
    <property type="match status" value="1"/>
</dbReference>
<proteinExistence type="inferred from homology"/>
<dbReference type="NCBIfam" id="TIGR00350">
    <property type="entry name" value="lytR_cpsA_psr"/>
    <property type="match status" value="1"/>
</dbReference>